<sequence>MTSHLSIELEQTELWLLADKAVYWPQQQALLIADIHIGKAAAYRRLGQPVPHGTTQANLQRLDTLLARYRCEQLIFLGDFLHAPESQTPATLSQLHAWRATHPSLAITLIRGNHDRRAGDPPASLGMNIVPEPLLLGPFALQHEPDPHPTHHVLAGHLHPAFRLNGRGRQSLRLPCFCIGARLSLLPAFGSFTGMMEVDADPGRRLFVVGDEEVWQVV</sequence>
<dbReference type="InterPro" id="IPR004843">
    <property type="entry name" value="Calcineurin-like_PHP"/>
</dbReference>
<feature type="domain" description="Calcineurin-like phosphoesterase" evidence="1">
    <location>
        <begin position="30"/>
        <end position="115"/>
    </location>
</feature>
<dbReference type="SUPFAM" id="SSF56300">
    <property type="entry name" value="Metallo-dependent phosphatases"/>
    <property type="match status" value="1"/>
</dbReference>
<proteinExistence type="predicted"/>
<dbReference type="PANTHER" id="PTHR39323:SF1">
    <property type="entry name" value="BLR1149 PROTEIN"/>
    <property type="match status" value="1"/>
</dbReference>
<dbReference type="AlphaFoldDB" id="A0A1M5RBF4"/>
<dbReference type="PANTHER" id="PTHR39323">
    <property type="entry name" value="BLR1149 PROTEIN"/>
    <property type="match status" value="1"/>
</dbReference>
<dbReference type="Proteomes" id="UP000184000">
    <property type="component" value="Unassembled WGS sequence"/>
</dbReference>
<dbReference type="GeneID" id="98638891"/>
<dbReference type="RefSeq" id="WP_073301473.1">
    <property type="nucleotide sequence ID" value="NZ_FQXA01000005.1"/>
</dbReference>
<dbReference type="CDD" id="cd07391">
    <property type="entry name" value="MPP_PF1019"/>
    <property type="match status" value="1"/>
</dbReference>
<evidence type="ECO:0000259" key="1">
    <source>
        <dbReference type="Pfam" id="PF00149"/>
    </source>
</evidence>
<dbReference type="InterPro" id="IPR024173">
    <property type="entry name" value="Pesterase_MJ0037-like"/>
</dbReference>
<evidence type="ECO:0000313" key="2">
    <source>
        <dbReference type="EMBL" id="SHH23674.1"/>
    </source>
</evidence>
<evidence type="ECO:0000313" key="3">
    <source>
        <dbReference type="Proteomes" id="UP000184000"/>
    </source>
</evidence>
<organism evidence="2 3">
    <name type="scientific">Stutzerimonas xanthomarina DSM 18231</name>
    <dbReference type="NCBI Taxonomy" id="1403346"/>
    <lineage>
        <taxon>Bacteria</taxon>
        <taxon>Pseudomonadati</taxon>
        <taxon>Pseudomonadota</taxon>
        <taxon>Gammaproteobacteria</taxon>
        <taxon>Pseudomonadales</taxon>
        <taxon>Pseudomonadaceae</taxon>
        <taxon>Stutzerimonas</taxon>
    </lineage>
</organism>
<dbReference type="PIRSF" id="PIRSF000887">
    <property type="entry name" value="Pesterase_MJ0037"/>
    <property type="match status" value="1"/>
</dbReference>
<dbReference type="Pfam" id="PF00149">
    <property type="entry name" value="Metallophos"/>
    <property type="match status" value="1"/>
</dbReference>
<reference evidence="2 3" key="1">
    <citation type="submission" date="2016-11" db="EMBL/GenBank/DDBJ databases">
        <authorList>
            <person name="Jaros S."/>
            <person name="Januszkiewicz K."/>
            <person name="Wedrychowicz H."/>
        </authorList>
    </citation>
    <scope>NUCLEOTIDE SEQUENCE [LARGE SCALE GENOMIC DNA]</scope>
    <source>
        <strain evidence="2 3">DSM 18231</strain>
    </source>
</reference>
<accession>A0A1M5RBF4</accession>
<dbReference type="GO" id="GO:0016787">
    <property type="term" value="F:hydrolase activity"/>
    <property type="evidence" value="ECO:0007669"/>
    <property type="project" value="InterPro"/>
</dbReference>
<dbReference type="InterPro" id="IPR029052">
    <property type="entry name" value="Metallo-depent_PP-like"/>
</dbReference>
<protein>
    <submittedName>
        <fullName evidence="2">Putative phosphoesterase</fullName>
    </submittedName>
</protein>
<dbReference type="EMBL" id="FQXA01000005">
    <property type="protein sequence ID" value="SHH23674.1"/>
    <property type="molecule type" value="Genomic_DNA"/>
</dbReference>
<dbReference type="InterPro" id="IPR026336">
    <property type="entry name" value="PdeM-like"/>
</dbReference>
<dbReference type="Gene3D" id="3.60.21.10">
    <property type="match status" value="1"/>
</dbReference>
<dbReference type="NCBIfam" id="TIGR04123">
    <property type="entry name" value="P_estr_lig_assc"/>
    <property type="match status" value="1"/>
</dbReference>
<gene>
    <name evidence="2" type="ORF">SAMN02744645_2954</name>
</gene>
<name>A0A1M5RBF4_9GAMM</name>